<keyword evidence="2" id="KW-1185">Reference proteome</keyword>
<dbReference type="Proteomes" id="UP000644699">
    <property type="component" value="Unassembled WGS sequence"/>
</dbReference>
<evidence type="ECO:0000313" key="1">
    <source>
        <dbReference type="EMBL" id="GGE24904.1"/>
    </source>
</evidence>
<reference evidence="1" key="1">
    <citation type="journal article" date="2014" name="Int. J. Syst. Evol. Microbiol.">
        <title>Complete genome sequence of Corynebacterium casei LMG S-19264T (=DSM 44701T), isolated from a smear-ripened cheese.</title>
        <authorList>
            <consortium name="US DOE Joint Genome Institute (JGI-PGF)"/>
            <person name="Walter F."/>
            <person name="Albersmeier A."/>
            <person name="Kalinowski J."/>
            <person name="Ruckert C."/>
        </authorList>
    </citation>
    <scope>NUCLEOTIDE SEQUENCE</scope>
    <source>
        <strain evidence="1">CGMCC 1.15367</strain>
    </source>
</reference>
<dbReference type="AlphaFoldDB" id="A0A917A4M7"/>
<gene>
    <name evidence="1" type="ORF">GCM10011390_50430</name>
</gene>
<organism evidence="1 2">
    <name type="scientific">Aureimonas endophytica</name>
    <dbReference type="NCBI Taxonomy" id="2027858"/>
    <lineage>
        <taxon>Bacteria</taxon>
        <taxon>Pseudomonadati</taxon>
        <taxon>Pseudomonadota</taxon>
        <taxon>Alphaproteobacteria</taxon>
        <taxon>Hyphomicrobiales</taxon>
        <taxon>Aurantimonadaceae</taxon>
        <taxon>Aureimonas</taxon>
    </lineage>
</organism>
<evidence type="ECO:0000313" key="2">
    <source>
        <dbReference type="Proteomes" id="UP000644699"/>
    </source>
</evidence>
<dbReference type="EMBL" id="BMIQ01000015">
    <property type="protein sequence ID" value="GGE24904.1"/>
    <property type="molecule type" value="Genomic_DNA"/>
</dbReference>
<comment type="caution">
    <text evidence="1">The sequence shown here is derived from an EMBL/GenBank/DDBJ whole genome shotgun (WGS) entry which is preliminary data.</text>
</comment>
<reference evidence="1" key="2">
    <citation type="submission" date="2020-09" db="EMBL/GenBank/DDBJ databases">
        <authorList>
            <person name="Sun Q."/>
            <person name="Zhou Y."/>
        </authorList>
    </citation>
    <scope>NUCLEOTIDE SEQUENCE</scope>
    <source>
        <strain evidence="1">CGMCC 1.15367</strain>
    </source>
</reference>
<sequence length="165" mass="17776">MDPIGLIVGETPEPTLIGYGIAAELVASWVLARPGVVSFYSLLGRYSTMNSAGSGRPDAECEAHLAEIAGQPDGDGADAILHRYDKLIDHATELTHCGFGDHGIETAQWLENHLAIGGLYVLSVCDRAGVPRDAAHLMADLFRDIMRERAETIVATMHDAPQRLQ</sequence>
<protein>
    <submittedName>
        <fullName evidence="1">Uncharacterized protein</fullName>
    </submittedName>
</protein>
<proteinExistence type="predicted"/>
<accession>A0A917A4M7</accession>
<name>A0A917A4M7_9HYPH</name>